<dbReference type="HOGENOM" id="CLU_3378822_0_0_6"/>
<protein>
    <submittedName>
        <fullName evidence="1">TetR family transcriptional regulator</fullName>
    </submittedName>
</protein>
<proteinExistence type="predicted"/>
<dbReference type="AlphaFoldDB" id="F3CGR4"/>
<gene>
    <name evidence="1" type="ORF">Pgy4_36425</name>
</gene>
<name>F3CGR4_PSESG</name>
<evidence type="ECO:0000313" key="1">
    <source>
        <dbReference type="EMBL" id="EGH18456.1"/>
    </source>
</evidence>
<dbReference type="EMBL" id="ADWY01002754">
    <property type="protein sequence ID" value="EGH18456.1"/>
    <property type="molecule type" value="Genomic_DNA"/>
</dbReference>
<accession>F3CGR4</accession>
<sequence>AVTSKTLDDPVFFEEVLASLRSMILDGILPRTA</sequence>
<dbReference type="Proteomes" id="UP000005466">
    <property type="component" value="Unassembled WGS sequence"/>
</dbReference>
<feature type="non-terminal residue" evidence="1">
    <location>
        <position position="1"/>
    </location>
</feature>
<organism evidence="1 2">
    <name type="scientific">Pseudomonas savastanoi pv. glycinea str. race 4</name>
    <dbReference type="NCBI Taxonomy" id="875330"/>
    <lineage>
        <taxon>Bacteria</taxon>
        <taxon>Pseudomonadati</taxon>
        <taxon>Pseudomonadota</taxon>
        <taxon>Gammaproteobacteria</taxon>
        <taxon>Pseudomonadales</taxon>
        <taxon>Pseudomonadaceae</taxon>
        <taxon>Pseudomonas</taxon>
    </lineage>
</organism>
<comment type="caution">
    <text evidence="1">The sequence shown here is derived from an EMBL/GenBank/DDBJ whole genome shotgun (WGS) entry which is preliminary data.</text>
</comment>
<evidence type="ECO:0000313" key="2">
    <source>
        <dbReference type="Proteomes" id="UP000005466"/>
    </source>
</evidence>
<reference evidence="1 2" key="1">
    <citation type="journal article" date="2011" name="PLoS Pathog.">
        <title>Dynamic evolution of pathogenicity revealed by sequencing and comparative genomics of 19 Pseudomonas syringae isolates.</title>
        <authorList>
            <person name="Baltrus D.A."/>
            <person name="Nishimura M.T."/>
            <person name="Romanchuk A."/>
            <person name="Chang J.H."/>
            <person name="Mukhtar M.S."/>
            <person name="Cherkis K."/>
            <person name="Roach J."/>
            <person name="Grant S.R."/>
            <person name="Jones C.D."/>
            <person name="Dangl J.L."/>
        </authorList>
    </citation>
    <scope>NUCLEOTIDE SEQUENCE [LARGE SCALE GENOMIC DNA]</scope>
    <source>
        <strain evidence="2">race 4</strain>
    </source>
</reference>